<feature type="transmembrane region" description="Helical" evidence="2">
    <location>
        <begin position="31"/>
        <end position="55"/>
    </location>
</feature>
<keyword evidence="4" id="KW-1185">Reference proteome</keyword>
<protein>
    <submittedName>
        <fullName evidence="3">Uncharacterized protein</fullName>
    </submittedName>
</protein>
<sequence>MSSTGPPSSTWDGEEAGELQKGKSLSPARQLIPRIIIASFFLVILAAVIVTGVLFNKSVKKTEARHSLKGLDLPPNAPSPDSDSLAVGITMKMKDFDPGSSIISFDMQAFLGFVDSDDIPEATPVCVYAVDPEGLNTPLVLPPELSREE</sequence>
<keyword evidence="2" id="KW-1133">Transmembrane helix</keyword>
<reference evidence="3" key="1">
    <citation type="submission" date="2020-05" db="EMBL/GenBank/DDBJ databases">
        <title>Mycena genomes resolve the evolution of fungal bioluminescence.</title>
        <authorList>
            <person name="Tsai I.J."/>
        </authorList>
    </citation>
    <scope>NUCLEOTIDE SEQUENCE</scope>
    <source>
        <strain evidence="3">CCC161011</strain>
    </source>
</reference>
<feature type="compositionally biased region" description="Polar residues" evidence="1">
    <location>
        <begin position="1"/>
        <end position="11"/>
    </location>
</feature>
<evidence type="ECO:0000313" key="3">
    <source>
        <dbReference type="EMBL" id="KAF7344720.1"/>
    </source>
</evidence>
<comment type="caution">
    <text evidence="3">The sequence shown here is derived from an EMBL/GenBank/DDBJ whole genome shotgun (WGS) entry which is preliminary data.</text>
</comment>
<gene>
    <name evidence="3" type="ORF">MVEN_01632700</name>
</gene>
<keyword evidence="2" id="KW-0472">Membrane</keyword>
<accession>A0A8H6XQY0</accession>
<proteinExistence type="predicted"/>
<name>A0A8H6XQY0_9AGAR</name>
<evidence type="ECO:0000256" key="1">
    <source>
        <dbReference type="SAM" id="MobiDB-lite"/>
    </source>
</evidence>
<dbReference type="EMBL" id="JACAZI010000014">
    <property type="protein sequence ID" value="KAF7344720.1"/>
    <property type="molecule type" value="Genomic_DNA"/>
</dbReference>
<organism evidence="3 4">
    <name type="scientific">Mycena venus</name>
    <dbReference type="NCBI Taxonomy" id="2733690"/>
    <lineage>
        <taxon>Eukaryota</taxon>
        <taxon>Fungi</taxon>
        <taxon>Dikarya</taxon>
        <taxon>Basidiomycota</taxon>
        <taxon>Agaricomycotina</taxon>
        <taxon>Agaricomycetes</taxon>
        <taxon>Agaricomycetidae</taxon>
        <taxon>Agaricales</taxon>
        <taxon>Marasmiineae</taxon>
        <taxon>Mycenaceae</taxon>
        <taxon>Mycena</taxon>
    </lineage>
</organism>
<evidence type="ECO:0000256" key="2">
    <source>
        <dbReference type="SAM" id="Phobius"/>
    </source>
</evidence>
<keyword evidence="2" id="KW-0812">Transmembrane</keyword>
<dbReference type="AlphaFoldDB" id="A0A8H6XQY0"/>
<evidence type="ECO:0000313" key="4">
    <source>
        <dbReference type="Proteomes" id="UP000620124"/>
    </source>
</evidence>
<dbReference type="Proteomes" id="UP000620124">
    <property type="component" value="Unassembled WGS sequence"/>
</dbReference>
<feature type="region of interest" description="Disordered" evidence="1">
    <location>
        <begin position="1"/>
        <end position="23"/>
    </location>
</feature>